<dbReference type="RefSeq" id="WP_378128941.1">
    <property type="nucleotide sequence ID" value="NZ_JBHSMI010000002.1"/>
</dbReference>
<dbReference type="InterPro" id="IPR031329">
    <property type="entry name" value="NEUT/ALK_ceramidase_N"/>
</dbReference>
<reference evidence="3" key="1">
    <citation type="journal article" date="2019" name="Int. J. Syst. Evol. Microbiol.">
        <title>The Global Catalogue of Microorganisms (GCM) 10K type strain sequencing project: providing services to taxonomists for standard genome sequencing and annotation.</title>
        <authorList>
            <consortium name="The Broad Institute Genomics Platform"/>
            <consortium name="The Broad Institute Genome Sequencing Center for Infectious Disease"/>
            <person name="Wu L."/>
            <person name="Ma J."/>
        </authorList>
    </citation>
    <scope>NUCLEOTIDE SEQUENCE [LARGE SCALE GENOMIC DNA]</scope>
    <source>
        <strain evidence="3">CGMCC 1.18575</strain>
    </source>
</reference>
<sequence>MGNNFQFQVGVGKEDITPDADGYIVGGLYPRKTRFIKDPLFSKALVIDNGMEKIAIVSLDLILLLSEDVGIMKTEIEKATGIPADNIFLCASHTHSGPYTSIVELNIHASYLERNHIHTDIKERHISYMNKLRELVVRSAVRANDDLEACKLGTANADANGVSHNRRLLKENDDCWNSWLLTREEGARYPSEGPVDPNVFVMAAVKADGTVKALLYNFAVHACNNPTLECVSADFPGVVERVVSKSLGYDVMTFYMAGPCGNINSNLDSDELGARIGEEILISVASLNFPTKNVLRVQNVEIDLPLRENIELQEEEIKRKWPDGLDFFSHSNQLLQSIKKPSYKAVLSGIRLGDTAMVTMPLELFVEFGLDIKKRSPFANTTVATLTNGCLGYVPTLRAFENGGYETFNTTNSYLTLQAGNELVPHSVAILNRLYGEETSDEG</sequence>
<dbReference type="Pfam" id="PF04734">
    <property type="entry name" value="Ceramidase_alk"/>
    <property type="match status" value="1"/>
</dbReference>
<evidence type="ECO:0000259" key="1">
    <source>
        <dbReference type="Pfam" id="PF04734"/>
    </source>
</evidence>
<dbReference type="EMBL" id="JBHSMI010000002">
    <property type="protein sequence ID" value="MFC5401413.1"/>
    <property type="molecule type" value="Genomic_DNA"/>
</dbReference>
<dbReference type="Proteomes" id="UP001596113">
    <property type="component" value="Unassembled WGS sequence"/>
</dbReference>
<keyword evidence="3" id="KW-1185">Reference proteome</keyword>
<proteinExistence type="predicted"/>
<name>A0ABW0HKF3_9BACL</name>
<evidence type="ECO:0000313" key="3">
    <source>
        <dbReference type="Proteomes" id="UP001596113"/>
    </source>
</evidence>
<organism evidence="2 3">
    <name type="scientific">Cohnella soli</name>
    <dbReference type="NCBI Taxonomy" id="425005"/>
    <lineage>
        <taxon>Bacteria</taxon>
        <taxon>Bacillati</taxon>
        <taxon>Bacillota</taxon>
        <taxon>Bacilli</taxon>
        <taxon>Bacillales</taxon>
        <taxon>Paenibacillaceae</taxon>
        <taxon>Cohnella</taxon>
    </lineage>
</organism>
<accession>A0ABW0HKF3</accession>
<comment type="caution">
    <text evidence="2">The sequence shown here is derived from an EMBL/GenBank/DDBJ whole genome shotgun (WGS) entry which is preliminary data.</text>
</comment>
<feature type="domain" description="Neutral/alkaline non-lysosomal ceramidase N-terminal" evidence="1">
    <location>
        <begin position="7"/>
        <end position="245"/>
    </location>
</feature>
<protein>
    <submittedName>
        <fullName evidence="2">Neutral/alkaline non-lysosomal ceramidase N-terminal domain-containing protein</fullName>
    </submittedName>
</protein>
<evidence type="ECO:0000313" key="2">
    <source>
        <dbReference type="EMBL" id="MFC5401413.1"/>
    </source>
</evidence>
<gene>
    <name evidence="2" type="ORF">ACFPOF_01585</name>
</gene>